<dbReference type="EMBL" id="MFYX01000077">
    <property type="protein sequence ID" value="OGK04055.1"/>
    <property type="molecule type" value="Genomic_DNA"/>
</dbReference>
<dbReference type="AlphaFoldDB" id="A0A1F7FBJ7"/>
<proteinExistence type="predicted"/>
<evidence type="ECO:0000313" key="3">
    <source>
        <dbReference type="Proteomes" id="UP000179243"/>
    </source>
</evidence>
<sequence>MLKKHVIVIFSVAAFIAIVSEAQEPHVFWYKALLSGYALAENNPGPGIPSDAIVHEGMIVSATYSNGHGYDLPHFVVGSATGDWQAWSAAIWSKDLNDSAMTGRVDSAFAVGEVRDGWTEDSYNNTGPIHIKCGVVDVSFGISMWGRNEIPENTEWKDISFGTLNYTLPTIPGTDTMLSVDGLNGRLSVNMPSSLDGQFLRLTITKQVNYILANSGEFAIVFLVPSNQGSTGKFNLYADEDRNFTYEKTLINVNGSDNPWTEDGNTVHVVAYGDLTNGVAVQKKVPGANEDIHLNIAPNPFNPSTTISLENVRKGGNIRNVIFRIYDIKGMCVHAFDTPLSKVADGFLWKAANLPGGVYVICTHVGNKTLSKRVFLQK</sequence>
<evidence type="ECO:0000313" key="2">
    <source>
        <dbReference type="EMBL" id="OGK04055.1"/>
    </source>
</evidence>
<reference evidence="2 3" key="1">
    <citation type="journal article" date="2016" name="Nat. Commun.">
        <title>Thousands of microbial genomes shed light on interconnected biogeochemical processes in an aquifer system.</title>
        <authorList>
            <person name="Anantharaman K."/>
            <person name="Brown C.T."/>
            <person name="Hug L.A."/>
            <person name="Sharon I."/>
            <person name="Castelle C.J."/>
            <person name="Probst A.J."/>
            <person name="Thomas B.C."/>
            <person name="Singh A."/>
            <person name="Wilkins M.J."/>
            <person name="Karaoz U."/>
            <person name="Brodie E.L."/>
            <person name="Williams K.H."/>
            <person name="Hubbard S.S."/>
            <person name="Banfield J.F."/>
        </authorList>
    </citation>
    <scope>NUCLEOTIDE SEQUENCE [LARGE SCALE GENOMIC DNA]</scope>
</reference>
<feature type="chain" id="PRO_5009528558" description="Secretion system C-terminal sorting domain-containing protein" evidence="1">
    <location>
        <begin position="23"/>
        <end position="378"/>
    </location>
</feature>
<gene>
    <name evidence="2" type="ORF">A2519_00955</name>
</gene>
<keyword evidence="1" id="KW-0732">Signal</keyword>
<accession>A0A1F7FBJ7</accession>
<feature type="signal peptide" evidence="1">
    <location>
        <begin position="1"/>
        <end position="22"/>
    </location>
</feature>
<evidence type="ECO:0008006" key="4">
    <source>
        <dbReference type="Google" id="ProtNLM"/>
    </source>
</evidence>
<evidence type="ECO:0000256" key="1">
    <source>
        <dbReference type="SAM" id="SignalP"/>
    </source>
</evidence>
<organism evidence="2 3">
    <name type="scientific">Candidatus Raymondbacteria bacterium RIFOXYD12_FULL_49_13</name>
    <dbReference type="NCBI Taxonomy" id="1817890"/>
    <lineage>
        <taxon>Bacteria</taxon>
        <taxon>Raymondiibacteriota</taxon>
    </lineage>
</organism>
<protein>
    <recommendedName>
        <fullName evidence="4">Secretion system C-terminal sorting domain-containing protein</fullName>
    </recommendedName>
</protein>
<name>A0A1F7FBJ7_UNCRA</name>
<comment type="caution">
    <text evidence="2">The sequence shown here is derived from an EMBL/GenBank/DDBJ whole genome shotgun (WGS) entry which is preliminary data.</text>
</comment>
<dbReference type="Proteomes" id="UP000179243">
    <property type="component" value="Unassembled WGS sequence"/>
</dbReference>